<dbReference type="Proteomes" id="UP000499080">
    <property type="component" value="Unassembled WGS sequence"/>
</dbReference>
<accession>A0A4Y2BEZ5</accession>
<dbReference type="PANTHER" id="PTHR37984:SF15">
    <property type="entry name" value="INTEGRASE CATALYTIC DOMAIN-CONTAINING PROTEIN"/>
    <property type="match status" value="1"/>
</dbReference>
<keyword evidence="2" id="KW-1185">Reference proteome</keyword>
<dbReference type="EMBL" id="BGPR01000074">
    <property type="protein sequence ID" value="GBL90800.1"/>
    <property type="molecule type" value="Genomic_DNA"/>
</dbReference>
<name>A0A4Y2BEZ5_ARAVE</name>
<dbReference type="AlphaFoldDB" id="A0A4Y2BEZ5"/>
<dbReference type="InterPro" id="IPR012337">
    <property type="entry name" value="RNaseH-like_sf"/>
</dbReference>
<gene>
    <name evidence="1" type="ORF">AVEN_215539_1</name>
</gene>
<protein>
    <recommendedName>
        <fullName evidence="3">Integrase catalytic domain-containing protein</fullName>
    </recommendedName>
</protein>
<organism evidence="1 2">
    <name type="scientific">Araneus ventricosus</name>
    <name type="common">Orbweaver spider</name>
    <name type="synonym">Epeira ventricosa</name>
    <dbReference type="NCBI Taxonomy" id="182803"/>
    <lineage>
        <taxon>Eukaryota</taxon>
        <taxon>Metazoa</taxon>
        <taxon>Ecdysozoa</taxon>
        <taxon>Arthropoda</taxon>
        <taxon>Chelicerata</taxon>
        <taxon>Arachnida</taxon>
        <taxon>Araneae</taxon>
        <taxon>Araneomorphae</taxon>
        <taxon>Entelegynae</taxon>
        <taxon>Araneoidea</taxon>
        <taxon>Araneidae</taxon>
        <taxon>Araneus</taxon>
    </lineage>
</organism>
<reference evidence="1 2" key="1">
    <citation type="journal article" date="2019" name="Sci. Rep.">
        <title>Orb-weaving spider Araneus ventricosus genome elucidates the spidroin gene catalogue.</title>
        <authorList>
            <person name="Kono N."/>
            <person name="Nakamura H."/>
            <person name="Ohtoshi R."/>
            <person name="Moran D.A.P."/>
            <person name="Shinohara A."/>
            <person name="Yoshida Y."/>
            <person name="Fujiwara M."/>
            <person name="Mori M."/>
            <person name="Tomita M."/>
            <person name="Arakawa K."/>
        </authorList>
    </citation>
    <scope>NUCLEOTIDE SEQUENCE [LARGE SCALE GENOMIC DNA]</scope>
</reference>
<proteinExistence type="predicted"/>
<dbReference type="PANTHER" id="PTHR37984">
    <property type="entry name" value="PROTEIN CBG26694"/>
    <property type="match status" value="1"/>
</dbReference>
<evidence type="ECO:0000313" key="2">
    <source>
        <dbReference type="Proteomes" id="UP000499080"/>
    </source>
</evidence>
<comment type="caution">
    <text evidence="1">The sequence shown here is derived from an EMBL/GenBank/DDBJ whole genome shotgun (WGS) entry which is preliminary data.</text>
</comment>
<dbReference type="Gene3D" id="3.30.420.10">
    <property type="entry name" value="Ribonuclease H-like superfamily/Ribonuclease H"/>
    <property type="match status" value="1"/>
</dbReference>
<dbReference type="InterPro" id="IPR036397">
    <property type="entry name" value="RNaseH_sf"/>
</dbReference>
<evidence type="ECO:0008006" key="3">
    <source>
        <dbReference type="Google" id="ProtNLM"/>
    </source>
</evidence>
<dbReference type="GO" id="GO:0003676">
    <property type="term" value="F:nucleic acid binding"/>
    <property type="evidence" value="ECO:0007669"/>
    <property type="project" value="InterPro"/>
</dbReference>
<evidence type="ECO:0000313" key="1">
    <source>
        <dbReference type="EMBL" id="GBL90800.1"/>
    </source>
</evidence>
<dbReference type="SUPFAM" id="SSF53098">
    <property type="entry name" value="Ribonuclease H-like"/>
    <property type="match status" value="1"/>
</dbReference>
<sequence length="117" mass="13683">MNKVYKVCIDCQRSKVYLSTKNPLVQFLVPYERFAHVHLETIKLPLVREYRYCLTMIDRFTRWLEAAHMSDMEAATVARAFMSTSVSRFCTPQRLTCNRGLQFESGIFETVNSLVSF</sequence>
<dbReference type="InterPro" id="IPR050951">
    <property type="entry name" value="Retrovirus_Pol_polyprotein"/>
</dbReference>